<dbReference type="Proteomes" id="UP000829398">
    <property type="component" value="Chromosome 9"/>
</dbReference>
<organism evidence="1 2">
    <name type="scientific">Citrus sinensis</name>
    <name type="common">Sweet orange</name>
    <name type="synonym">Citrus aurantium var. sinensis</name>
    <dbReference type="NCBI Taxonomy" id="2711"/>
    <lineage>
        <taxon>Eukaryota</taxon>
        <taxon>Viridiplantae</taxon>
        <taxon>Streptophyta</taxon>
        <taxon>Embryophyta</taxon>
        <taxon>Tracheophyta</taxon>
        <taxon>Spermatophyta</taxon>
        <taxon>Magnoliopsida</taxon>
        <taxon>eudicotyledons</taxon>
        <taxon>Gunneridae</taxon>
        <taxon>Pentapetalae</taxon>
        <taxon>rosids</taxon>
        <taxon>malvids</taxon>
        <taxon>Sapindales</taxon>
        <taxon>Rutaceae</taxon>
        <taxon>Aurantioideae</taxon>
        <taxon>Citrus</taxon>
    </lineage>
</organism>
<sequence length="869" mass="98039">MTIWCCALSCRSNVSEANDLDSGGGHFTALPYTAESSCYRPLGKLTCRCTDARRCRWKAFDLTNICVRSHVEVIIGIAQLEGPKLSLRLILCYEFLGLNEESISKATQMQIVDALCRGERSRASHLLLNLGHAHHSLGADDFFHILNYCARSPDPLFVMETWRMMEEKEIGLNNKCYLLMMQALCKGGYLEEASNLIYFLGERYGIYPILPVYNSFLGACAKLHSMVHANLCLDLMDSRMVGKNEVTYTELLKLAVWQKNLSAVHEIWGDYIKHYSLSVFSLRKFVWSFTRLRDLKSAYETLQHMVALAMMGKLYINRTSEGRLRSSRLDIPIPLNGRLSSLKVEFGENDHAVALRTDTSVRNNEQCVISNVGISEAESVKIGMMNKFKALPVMKVLRWSFSDVIHACGRTQNSGLAEQLMLQMQSLGLQPSSHTYDGFIRAIVSDRGLSNGMEVLKIMQQNNLKPQDSTIATLSVECSKALELDLAEALLDQISRCTNPKPFSAFLAACDTMDKPERAIKIFAKMRQKLRPDIRTYELLFSLFGNVNAPYEEGNMFSQVDSAKRINAIEMDMARNNIQHSHISMKNLLKALGAEGMIRELIQYFCDSKTPLGTPTYNTVLHSLVEAQESHRAMEIFKQMKTCGIPPNAATYNIMIDCCSIIRCFKSASALVSMMVRDGFYPQTMTYTALIKILLDYGDFDEALNLLDLVSLEGIPHDVLLYNTILKKACEKGRIDVIEFIIEQMHQNKVQPDPSTCHFVFSGYVNCGFHNSAMEALQVLSMRMLCEEVSTLEEKRSDFEDLILAEDSEAESRILQFCEDSNENLAFTAALLQLRWCTIVGFPISWSLDRASGLEDSQTNSNSRKQEIA</sequence>
<dbReference type="EMBL" id="CM039178">
    <property type="protein sequence ID" value="KAH9679775.1"/>
    <property type="molecule type" value="Genomic_DNA"/>
</dbReference>
<comment type="caution">
    <text evidence="1">The sequence shown here is derived from an EMBL/GenBank/DDBJ whole genome shotgun (WGS) entry which is preliminary data.</text>
</comment>
<gene>
    <name evidence="1" type="ORF">KPL71_026268</name>
</gene>
<accession>A0ACB8HY39</accession>
<evidence type="ECO:0000313" key="2">
    <source>
        <dbReference type="Proteomes" id="UP000829398"/>
    </source>
</evidence>
<evidence type="ECO:0000313" key="1">
    <source>
        <dbReference type="EMBL" id="KAH9679775.1"/>
    </source>
</evidence>
<reference evidence="2" key="1">
    <citation type="journal article" date="2023" name="Hortic. Res.">
        <title>A chromosome-level phased genome enabling allele-level studies in sweet orange: a case study on citrus Huanglongbing tolerance.</title>
        <authorList>
            <person name="Wu B."/>
            <person name="Yu Q."/>
            <person name="Deng Z."/>
            <person name="Duan Y."/>
            <person name="Luo F."/>
            <person name="Gmitter F. Jr."/>
        </authorList>
    </citation>
    <scope>NUCLEOTIDE SEQUENCE [LARGE SCALE GENOMIC DNA]</scope>
    <source>
        <strain evidence="2">cv. Valencia</strain>
    </source>
</reference>
<keyword evidence="2" id="KW-1185">Reference proteome</keyword>
<protein>
    <submittedName>
        <fullName evidence="1">Pentatricopeptide repeat-containing protein</fullName>
    </submittedName>
</protein>
<proteinExistence type="predicted"/>
<name>A0ACB8HY39_CITSI</name>